<dbReference type="Proteomes" id="UP000789901">
    <property type="component" value="Unassembled WGS sequence"/>
</dbReference>
<reference evidence="1 2" key="1">
    <citation type="submission" date="2021-06" db="EMBL/GenBank/DDBJ databases">
        <authorList>
            <person name="Kallberg Y."/>
            <person name="Tangrot J."/>
            <person name="Rosling A."/>
        </authorList>
    </citation>
    <scope>NUCLEOTIDE SEQUENCE [LARGE SCALE GENOMIC DNA]</scope>
    <source>
        <strain evidence="1 2">120-4 pot B 10/14</strain>
    </source>
</reference>
<organism evidence="1 2">
    <name type="scientific">Gigaspora margarita</name>
    <dbReference type="NCBI Taxonomy" id="4874"/>
    <lineage>
        <taxon>Eukaryota</taxon>
        <taxon>Fungi</taxon>
        <taxon>Fungi incertae sedis</taxon>
        <taxon>Mucoromycota</taxon>
        <taxon>Glomeromycotina</taxon>
        <taxon>Glomeromycetes</taxon>
        <taxon>Diversisporales</taxon>
        <taxon>Gigasporaceae</taxon>
        <taxon>Gigaspora</taxon>
    </lineage>
</organism>
<protein>
    <submittedName>
        <fullName evidence="1">5745_t:CDS:1</fullName>
    </submittedName>
</protein>
<sequence length="45" mass="5263">MRQKLFLQNCTTNDLRTPLLNLQKSQLIEGRTKDKFELADNQSLV</sequence>
<proteinExistence type="predicted"/>
<accession>A0ABN7UQY2</accession>
<keyword evidence="2" id="KW-1185">Reference proteome</keyword>
<gene>
    <name evidence="1" type="ORF">GMARGA_LOCUS9019</name>
</gene>
<evidence type="ECO:0000313" key="1">
    <source>
        <dbReference type="EMBL" id="CAG8644419.1"/>
    </source>
</evidence>
<dbReference type="EMBL" id="CAJVQB010004744">
    <property type="protein sequence ID" value="CAG8644419.1"/>
    <property type="molecule type" value="Genomic_DNA"/>
</dbReference>
<evidence type="ECO:0000313" key="2">
    <source>
        <dbReference type="Proteomes" id="UP000789901"/>
    </source>
</evidence>
<comment type="caution">
    <text evidence="1">The sequence shown here is derived from an EMBL/GenBank/DDBJ whole genome shotgun (WGS) entry which is preliminary data.</text>
</comment>
<name>A0ABN7UQY2_GIGMA</name>